<reference evidence="2 3" key="1">
    <citation type="submission" date="2016-10" db="EMBL/GenBank/DDBJ databases">
        <authorList>
            <person name="de Groot N.N."/>
        </authorList>
    </citation>
    <scope>NUCLEOTIDE SEQUENCE [LARGE SCALE GENOMIC DNA]</scope>
    <source>
        <strain evidence="2 3">DSM 5522</strain>
    </source>
</reference>
<keyword evidence="1" id="KW-0812">Transmembrane</keyword>
<evidence type="ECO:0000313" key="3">
    <source>
        <dbReference type="Proteomes" id="UP000198838"/>
    </source>
</evidence>
<evidence type="ECO:0000256" key="1">
    <source>
        <dbReference type="SAM" id="Phobius"/>
    </source>
</evidence>
<dbReference type="AlphaFoldDB" id="A0A1I1AK16"/>
<dbReference type="Proteomes" id="UP000198838">
    <property type="component" value="Unassembled WGS sequence"/>
</dbReference>
<name>A0A1I1AK16_9FIRM</name>
<evidence type="ECO:0000313" key="2">
    <source>
        <dbReference type="EMBL" id="SFB37706.1"/>
    </source>
</evidence>
<dbReference type="EMBL" id="FOJY01000028">
    <property type="protein sequence ID" value="SFB37706.1"/>
    <property type="molecule type" value="Genomic_DNA"/>
</dbReference>
<keyword evidence="1" id="KW-0472">Membrane</keyword>
<accession>A0A1I1AK16</accession>
<keyword evidence="3" id="KW-1185">Reference proteome</keyword>
<protein>
    <submittedName>
        <fullName evidence="2">Uncharacterized protein</fullName>
    </submittedName>
</protein>
<sequence length="45" mass="5129">MKNKIIYAVGICMIGFIIFFAVKTSGIIKKSNAKRKSSRTYLLFK</sequence>
<dbReference type="STRING" id="1120918.SAMN05216249_12814"/>
<keyword evidence="1" id="KW-1133">Transmembrane helix</keyword>
<organism evidence="2 3">
    <name type="scientific">Acetitomaculum ruminis DSM 5522</name>
    <dbReference type="NCBI Taxonomy" id="1120918"/>
    <lineage>
        <taxon>Bacteria</taxon>
        <taxon>Bacillati</taxon>
        <taxon>Bacillota</taxon>
        <taxon>Clostridia</taxon>
        <taxon>Lachnospirales</taxon>
        <taxon>Lachnospiraceae</taxon>
        <taxon>Acetitomaculum</taxon>
    </lineage>
</organism>
<feature type="transmembrane region" description="Helical" evidence="1">
    <location>
        <begin position="6"/>
        <end position="28"/>
    </location>
</feature>
<proteinExistence type="predicted"/>
<gene>
    <name evidence="2" type="ORF">SAMN05216249_12814</name>
</gene>